<dbReference type="GO" id="GO:0016747">
    <property type="term" value="F:acyltransferase activity, transferring groups other than amino-acyl groups"/>
    <property type="evidence" value="ECO:0007669"/>
    <property type="project" value="InterPro"/>
</dbReference>
<dbReference type="PROSITE" id="PS51186">
    <property type="entry name" value="GNAT"/>
    <property type="match status" value="1"/>
</dbReference>
<name>A0A4R5W5F7_9BURK</name>
<evidence type="ECO:0000259" key="1">
    <source>
        <dbReference type="PROSITE" id="PS51186"/>
    </source>
</evidence>
<dbReference type="InterPro" id="IPR052564">
    <property type="entry name" value="N-acetyltrans/Recomb-assoc"/>
</dbReference>
<reference evidence="2 3" key="1">
    <citation type="submission" date="2019-03" db="EMBL/GenBank/DDBJ databases">
        <title>Sapientia aquatica gen. nov., sp. nov., isolated from a crater lake.</title>
        <authorList>
            <person name="Felfoldi T."/>
            <person name="Szabo A."/>
            <person name="Toth E."/>
            <person name="Schumann P."/>
            <person name="Keki Z."/>
            <person name="Marialigeti K."/>
            <person name="Mathe I."/>
        </authorList>
    </citation>
    <scope>NUCLEOTIDE SEQUENCE [LARGE SCALE GENOMIC DNA]</scope>
    <source>
        <strain evidence="2 3">SA-152</strain>
    </source>
</reference>
<proteinExistence type="predicted"/>
<dbReference type="CDD" id="cd04301">
    <property type="entry name" value="NAT_SF"/>
    <property type="match status" value="1"/>
</dbReference>
<dbReference type="PANTHER" id="PTHR43451:SF1">
    <property type="entry name" value="ACETYLTRANSFERASE"/>
    <property type="match status" value="1"/>
</dbReference>
<accession>A0A4R5W5F7</accession>
<dbReference type="OrthoDB" id="9789605at2"/>
<sequence>MQIRPANVKDASAISDLIKRLSPFFIAHPDGAGTEPFFAKMSAEKTAQLISSSNCSYWVAEVDGQFVGVVAMRDHTHLFHLFVDERFHRMGIATQLWNVAKAYAQKAGNEQGFTVNSSPYALQLYERLGFKAVGERSEKDGILFIPMYLSLPAQEVSQRDEPAGD</sequence>
<keyword evidence="3" id="KW-1185">Reference proteome</keyword>
<dbReference type="PANTHER" id="PTHR43451">
    <property type="entry name" value="ACETYLTRANSFERASE (GNAT) FAMILY PROTEIN"/>
    <property type="match status" value="1"/>
</dbReference>
<comment type="caution">
    <text evidence="2">The sequence shown here is derived from an EMBL/GenBank/DDBJ whole genome shotgun (WGS) entry which is preliminary data.</text>
</comment>
<protein>
    <submittedName>
        <fullName evidence="2">GNAT family N-acetyltransferase</fullName>
    </submittedName>
</protein>
<evidence type="ECO:0000313" key="2">
    <source>
        <dbReference type="EMBL" id="TDK67276.1"/>
    </source>
</evidence>
<keyword evidence="2" id="KW-0808">Transferase</keyword>
<dbReference type="RefSeq" id="WP_133326368.1">
    <property type="nucleotide sequence ID" value="NZ_SMYL01000002.1"/>
</dbReference>
<feature type="domain" description="N-acetyltransferase" evidence="1">
    <location>
        <begin position="1"/>
        <end position="152"/>
    </location>
</feature>
<dbReference type="Gene3D" id="3.40.630.30">
    <property type="match status" value="1"/>
</dbReference>
<dbReference type="SUPFAM" id="SSF55729">
    <property type="entry name" value="Acyl-CoA N-acyltransferases (Nat)"/>
    <property type="match status" value="1"/>
</dbReference>
<dbReference type="InterPro" id="IPR016181">
    <property type="entry name" value="Acyl_CoA_acyltransferase"/>
</dbReference>
<dbReference type="Proteomes" id="UP000294829">
    <property type="component" value="Unassembled WGS sequence"/>
</dbReference>
<dbReference type="EMBL" id="SMYL01000002">
    <property type="protein sequence ID" value="TDK67276.1"/>
    <property type="molecule type" value="Genomic_DNA"/>
</dbReference>
<dbReference type="Pfam" id="PF13673">
    <property type="entry name" value="Acetyltransf_10"/>
    <property type="match status" value="1"/>
</dbReference>
<gene>
    <name evidence="2" type="ORF">E2I14_05815</name>
</gene>
<evidence type="ECO:0000313" key="3">
    <source>
        <dbReference type="Proteomes" id="UP000294829"/>
    </source>
</evidence>
<organism evidence="2 3">
    <name type="scientific">Sapientia aquatica</name>
    <dbReference type="NCBI Taxonomy" id="1549640"/>
    <lineage>
        <taxon>Bacteria</taxon>
        <taxon>Pseudomonadati</taxon>
        <taxon>Pseudomonadota</taxon>
        <taxon>Betaproteobacteria</taxon>
        <taxon>Burkholderiales</taxon>
        <taxon>Oxalobacteraceae</taxon>
        <taxon>Sapientia</taxon>
    </lineage>
</organism>
<dbReference type="InterPro" id="IPR000182">
    <property type="entry name" value="GNAT_dom"/>
</dbReference>
<dbReference type="AlphaFoldDB" id="A0A4R5W5F7"/>